<organism evidence="2 3">
    <name type="scientific">Aphanomyces euteiches</name>
    <dbReference type="NCBI Taxonomy" id="100861"/>
    <lineage>
        <taxon>Eukaryota</taxon>
        <taxon>Sar</taxon>
        <taxon>Stramenopiles</taxon>
        <taxon>Oomycota</taxon>
        <taxon>Saprolegniomycetes</taxon>
        <taxon>Saprolegniales</taxon>
        <taxon>Verrucalvaceae</taxon>
        <taxon>Aphanomyces</taxon>
    </lineage>
</organism>
<dbReference type="AlphaFoldDB" id="A0A6G0X1Q4"/>
<accession>A0A6G0X1Q4</accession>
<evidence type="ECO:0000313" key="3">
    <source>
        <dbReference type="Proteomes" id="UP000481153"/>
    </source>
</evidence>
<dbReference type="EMBL" id="VJMJ01000119">
    <property type="protein sequence ID" value="KAF0733818.1"/>
    <property type="molecule type" value="Genomic_DNA"/>
</dbReference>
<evidence type="ECO:0000313" key="2">
    <source>
        <dbReference type="EMBL" id="KAF0733818.1"/>
    </source>
</evidence>
<feature type="compositionally biased region" description="Low complexity" evidence="1">
    <location>
        <begin position="51"/>
        <end position="71"/>
    </location>
</feature>
<comment type="caution">
    <text evidence="2">The sequence shown here is derived from an EMBL/GenBank/DDBJ whole genome shotgun (WGS) entry which is preliminary data.</text>
</comment>
<dbReference type="Proteomes" id="UP000481153">
    <property type="component" value="Unassembled WGS sequence"/>
</dbReference>
<sequence length="366" mass="40058">MAKKGKHAKHHAEPAAAAKSTPSEMGNTTTSPVAEAKSGGTASPNKSKSFPTTPISKIKSTTTSPSTSDIPKNAHDRDDNDEPVGKVESLAPKIERRLSSRPDAKDLDEHDIIHSLTIAPTIQSTAKKLQRRLSADHVSTLLNKRPSFGELADQGIVSDKVAPTLQATSESLKRQLTADRLNKHIHRRPSLQDLADQGVVDEANPTVAPSLIATAKKLERTMVQNQVGQLLETRPGLHDLVTQQIVADTTEVANALQGPMQSLSRHLKADELSRKLKSRKSFDELFPGRSKESNAVRRARYTIALKAAARIAADKLISSREKGRLKDLILSDDSRIVGAIKAYEDDRDVEEMLDTLYRIAKDKHRV</sequence>
<feature type="compositionally biased region" description="Basic and acidic residues" evidence="1">
    <location>
        <begin position="93"/>
        <end position="106"/>
    </location>
</feature>
<feature type="compositionally biased region" description="Polar residues" evidence="1">
    <location>
        <begin position="20"/>
        <end position="32"/>
    </location>
</feature>
<name>A0A6G0X1Q4_9STRA</name>
<dbReference type="Gene3D" id="6.10.150.10">
    <property type="match status" value="1"/>
</dbReference>
<reference evidence="2 3" key="1">
    <citation type="submission" date="2019-07" db="EMBL/GenBank/DDBJ databases">
        <title>Genomics analysis of Aphanomyces spp. identifies a new class of oomycete effector associated with host adaptation.</title>
        <authorList>
            <person name="Gaulin E."/>
        </authorList>
    </citation>
    <scope>NUCLEOTIDE SEQUENCE [LARGE SCALE GENOMIC DNA]</scope>
    <source>
        <strain evidence="2 3">ATCC 201684</strain>
    </source>
</reference>
<dbReference type="OrthoDB" id="197676at2759"/>
<dbReference type="Gene3D" id="6.10.140.2040">
    <property type="match status" value="2"/>
</dbReference>
<feature type="compositionally biased region" description="Basic residues" evidence="1">
    <location>
        <begin position="1"/>
        <end position="10"/>
    </location>
</feature>
<proteinExistence type="predicted"/>
<evidence type="ECO:0000256" key="1">
    <source>
        <dbReference type="SAM" id="MobiDB-lite"/>
    </source>
</evidence>
<protein>
    <recommendedName>
        <fullName evidence="4">RPEL repeat protein</fullName>
    </recommendedName>
</protein>
<feature type="region of interest" description="Disordered" evidence="1">
    <location>
        <begin position="1"/>
        <end position="106"/>
    </location>
</feature>
<feature type="compositionally biased region" description="Polar residues" evidence="1">
    <location>
        <begin position="40"/>
        <end position="50"/>
    </location>
</feature>
<dbReference type="VEuPathDB" id="FungiDB:AeMF1_010139"/>
<gene>
    <name evidence="2" type="ORF">Ae201684_009383</name>
</gene>
<keyword evidence="3" id="KW-1185">Reference proteome</keyword>
<evidence type="ECO:0008006" key="4">
    <source>
        <dbReference type="Google" id="ProtNLM"/>
    </source>
</evidence>